<comment type="caution">
    <text evidence="1">The sequence shown here is derived from an EMBL/GenBank/DDBJ whole genome shotgun (WGS) entry which is preliminary data.</text>
</comment>
<accession>A0AAN5I5V6</accession>
<reference evidence="2" key="1">
    <citation type="submission" date="2022-10" db="EMBL/GenBank/DDBJ databases">
        <title>Genome assembly of Pristionchus species.</title>
        <authorList>
            <person name="Yoshida K."/>
            <person name="Sommer R.J."/>
        </authorList>
    </citation>
    <scope>NUCLEOTIDE SEQUENCE [LARGE SCALE GENOMIC DNA]</scope>
    <source>
        <strain evidence="2">RS5460</strain>
    </source>
</reference>
<sequence>KKPDLEDRSVAVIFAAQVAKSLFAKMCFIVRGAHNEEYCAIVDDLRPQLRLAYSPYVCSGCPMSDSVCKGAGFCQFGLSMTTD</sequence>
<keyword evidence="2" id="KW-1185">Reference proteome</keyword>
<dbReference type="EMBL" id="BTRK01000005">
    <property type="protein sequence ID" value="GMR52634.1"/>
    <property type="molecule type" value="Genomic_DNA"/>
</dbReference>
<proteinExistence type="predicted"/>
<gene>
    <name evidence="1" type="ORF">PMAYCL1PPCAC_22829</name>
</gene>
<feature type="non-terminal residue" evidence="1">
    <location>
        <position position="83"/>
    </location>
</feature>
<dbReference type="AlphaFoldDB" id="A0AAN5I5V6"/>
<evidence type="ECO:0000313" key="1">
    <source>
        <dbReference type="EMBL" id="GMR52634.1"/>
    </source>
</evidence>
<dbReference type="Proteomes" id="UP001328107">
    <property type="component" value="Unassembled WGS sequence"/>
</dbReference>
<feature type="non-terminal residue" evidence="1">
    <location>
        <position position="1"/>
    </location>
</feature>
<protein>
    <submittedName>
        <fullName evidence="1">Uncharacterized protein</fullName>
    </submittedName>
</protein>
<evidence type="ECO:0000313" key="2">
    <source>
        <dbReference type="Proteomes" id="UP001328107"/>
    </source>
</evidence>
<name>A0AAN5I5V6_9BILA</name>
<organism evidence="1 2">
    <name type="scientific">Pristionchus mayeri</name>
    <dbReference type="NCBI Taxonomy" id="1317129"/>
    <lineage>
        <taxon>Eukaryota</taxon>
        <taxon>Metazoa</taxon>
        <taxon>Ecdysozoa</taxon>
        <taxon>Nematoda</taxon>
        <taxon>Chromadorea</taxon>
        <taxon>Rhabditida</taxon>
        <taxon>Rhabditina</taxon>
        <taxon>Diplogasteromorpha</taxon>
        <taxon>Diplogasteroidea</taxon>
        <taxon>Neodiplogasteridae</taxon>
        <taxon>Pristionchus</taxon>
    </lineage>
</organism>